<protein>
    <submittedName>
        <fullName evidence="7">Xanthine dehydrogenase YagT iron-sulfur-binding subunit</fullName>
    </submittedName>
</protein>
<dbReference type="EMBL" id="SOAU01000001">
    <property type="protein sequence ID" value="TDT18179.1"/>
    <property type="molecule type" value="Genomic_DNA"/>
</dbReference>
<evidence type="ECO:0000256" key="5">
    <source>
        <dbReference type="ARBA" id="ARBA00023014"/>
    </source>
</evidence>
<feature type="domain" description="2Fe-2S ferredoxin-type" evidence="6">
    <location>
        <begin position="8"/>
        <end position="84"/>
    </location>
</feature>
<dbReference type="OrthoDB" id="3530637at2"/>
<dbReference type="Pfam" id="PF00111">
    <property type="entry name" value="Fer2"/>
    <property type="match status" value="1"/>
</dbReference>
<gene>
    <name evidence="7" type="ORF">BDK89_3796</name>
</gene>
<keyword evidence="4" id="KW-0408">Iron</keyword>
<dbReference type="PROSITE" id="PS00197">
    <property type="entry name" value="2FE2S_FER_1"/>
    <property type="match status" value="1"/>
</dbReference>
<evidence type="ECO:0000256" key="3">
    <source>
        <dbReference type="ARBA" id="ARBA00023002"/>
    </source>
</evidence>
<evidence type="ECO:0000256" key="2">
    <source>
        <dbReference type="ARBA" id="ARBA00022723"/>
    </source>
</evidence>
<dbReference type="Gene3D" id="3.10.20.30">
    <property type="match status" value="1"/>
</dbReference>
<name>A0A4R7I5C0_9ACTN</name>
<dbReference type="GO" id="GO:0016491">
    <property type="term" value="F:oxidoreductase activity"/>
    <property type="evidence" value="ECO:0007669"/>
    <property type="project" value="UniProtKB-KW"/>
</dbReference>
<evidence type="ECO:0000313" key="7">
    <source>
        <dbReference type="EMBL" id="TDT18179.1"/>
    </source>
</evidence>
<dbReference type="GO" id="GO:0046872">
    <property type="term" value="F:metal ion binding"/>
    <property type="evidence" value="ECO:0007669"/>
    <property type="project" value="UniProtKB-KW"/>
</dbReference>
<organism evidence="7 8">
    <name type="scientific">Ilumatobacter fluminis</name>
    <dbReference type="NCBI Taxonomy" id="467091"/>
    <lineage>
        <taxon>Bacteria</taxon>
        <taxon>Bacillati</taxon>
        <taxon>Actinomycetota</taxon>
        <taxon>Acidimicrobiia</taxon>
        <taxon>Acidimicrobiales</taxon>
        <taxon>Ilumatobacteraceae</taxon>
        <taxon>Ilumatobacter</taxon>
    </lineage>
</organism>
<keyword evidence="2" id="KW-0479">Metal-binding</keyword>
<dbReference type="InterPro" id="IPR002888">
    <property type="entry name" value="2Fe-2S-bd"/>
</dbReference>
<dbReference type="AlphaFoldDB" id="A0A4R7I5C0"/>
<dbReference type="PROSITE" id="PS51085">
    <property type="entry name" value="2FE2S_FER_2"/>
    <property type="match status" value="1"/>
</dbReference>
<dbReference type="GO" id="GO:0051537">
    <property type="term" value="F:2 iron, 2 sulfur cluster binding"/>
    <property type="evidence" value="ECO:0007669"/>
    <property type="project" value="UniProtKB-KW"/>
</dbReference>
<reference evidence="7 8" key="1">
    <citation type="submission" date="2019-03" db="EMBL/GenBank/DDBJ databases">
        <title>Sequencing the genomes of 1000 actinobacteria strains.</title>
        <authorList>
            <person name="Klenk H.-P."/>
        </authorList>
    </citation>
    <scope>NUCLEOTIDE SEQUENCE [LARGE SCALE GENOMIC DNA]</scope>
    <source>
        <strain evidence="7 8">DSM 18936</strain>
    </source>
</reference>
<dbReference type="InterPro" id="IPR051452">
    <property type="entry name" value="Diverse_Oxidoreductases"/>
</dbReference>
<dbReference type="Gene3D" id="1.10.150.120">
    <property type="entry name" value="[2Fe-2S]-binding domain"/>
    <property type="match status" value="1"/>
</dbReference>
<dbReference type="InterPro" id="IPR036884">
    <property type="entry name" value="2Fe-2S-bd_dom_sf"/>
</dbReference>
<dbReference type="InterPro" id="IPR036010">
    <property type="entry name" value="2Fe-2S_ferredoxin-like_sf"/>
</dbReference>
<evidence type="ECO:0000256" key="1">
    <source>
        <dbReference type="ARBA" id="ARBA00022714"/>
    </source>
</evidence>
<keyword evidence="3" id="KW-0560">Oxidoreductase</keyword>
<dbReference type="PANTHER" id="PTHR44379">
    <property type="entry name" value="OXIDOREDUCTASE WITH IRON-SULFUR SUBUNIT"/>
    <property type="match status" value="1"/>
</dbReference>
<accession>A0A4R7I5C0</accession>
<proteinExistence type="predicted"/>
<dbReference type="RefSeq" id="WP_133870411.1">
    <property type="nucleotide sequence ID" value="NZ_SOAU01000001.1"/>
</dbReference>
<comment type="caution">
    <text evidence="7">The sequence shown here is derived from an EMBL/GenBank/DDBJ whole genome shotgun (WGS) entry which is preliminary data.</text>
</comment>
<keyword evidence="1" id="KW-0001">2Fe-2S</keyword>
<sequence>MPSPTRVTSVRLRIDGEHHDVHVTGTETLNDALRQHLDLTATKVGCEMGNCGACTVLLDGDPVYSCLVLAAECGERSVETAAGLVDGGEPGTVQQAFVDCDALQCGFCTPGQVMSVESLRRRAAAGVSFDDDDLRHALAGNLCRCGAYRNILEAARSVVEVSVS</sequence>
<keyword evidence="8" id="KW-1185">Reference proteome</keyword>
<dbReference type="Pfam" id="PF01799">
    <property type="entry name" value="Fer2_2"/>
    <property type="match status" value="1"/>
</dbReference>
<evidence type="ECO:0000313" key="8">
    <source>
        <dbReference type="Proteomes" id="UP000294558"/>
    </source>
</evidence>
<evidence type="ECO:0000256" key="4">
    <source>
        <dbReference type="ARBA" id="ARBA00023004"/>
    </source>
</evidence>
<dbReference type="InterPro" id="IPR012675">
    <property type="entry name" value="Beta-grasp_dom_sf"/>
</dbReference>
<dbReference type="InterPro" id="IPR006058">
    <property type="entry name" value="2Fe2S_fd_BS"/>
</dbReference>
<dbReference type="PANTHER" id="PTHR44379:SF8">
    <property type="entry name" value="XANTHINE DEHYDROGENASE IRON-SULFUR-BINDING SUBUNIT XDHC-RELATED"/>
    <property type="match status" value="1"/>
</dbReference>
<dbReference type="SUPFAM" id="SSF54292">
    <property type="entry name" value="2Fe-2S ferredoxin-like"/>
    <property type="match status" value="1"/>
</dbReference>
<evidence type="ECO:0000259" key="6">
    <source>
        <dbReference type="PROSITE" id="PS51085"/>
    </source>
</evidence>
<dbReference type="SUPFAM" id="SSF47741">
    <property type="entry name" value="CO dehydrogenase ISP C-domain like"/>
    <property type="match status" value="1"/>
</dbReference>
<keyword evidence="5" id="KW-0411">Iron-sulfur</keyword>
<dbReference type="Proteomes" id="UP000294558">
    <property type="component" value="Unassembled WGS sequence"/>
</dbReference>
<dbReference type="InterPro" id="IPR001041">
    <property type="entry name" value="2Fe-2S_ferredoxin-type"/>
</dbReference>